<keyword evidence="1" id="KW-0175">Coiled coil</keyword>
<evidence type="ECO:0000313" key="2">
    <source>
        <dbReference type="EMBL" id="PZT48028.1"/>
    </source>
</evidence>
<proteinExistence type="predicted"/>
<reference evidence="2 3" key="1">
    <citation type="submission" date="2017-03" db="EMBL/GenBank/DDBJ databases">
        <title>Genomic and clinical evidence uncovers the enterohepatic species Helicobacter valdiviensis as a potential human intestinal pathogen.</title>
        <authorList>
            <person name="Fresia P."/>
            <person name="Jara R."/>
            <person name="Sierra R."/>
            <person name="Ferres I."/>
            <person name="Greif G."/>
            <person name="Iraola G."/>
            <person name="Collado L."/>
        </authorList>
    </citation>
    <scope>NUCLEOTIDE SEQUENCE [LARGE SCALE GENOMIC DNA]</scope>
    <source>
        <strain evidence="2 3">WBE14</strain>
    </source>
</reference>
<protein>
    <submittedName>
        <fullName evidence="2">Uncharacterized protein</fullName>
    </submittedName>
</protein>
<keyword evidence="3" id="KW-1185">Reference proteome</keyword>
<feature type="coiled-coil region" evidence="1">
    <location>
        <begin position="24"/>
        <end position="86"/>
    </location>
</feature>
<organism evidence="2 3">
    <name type="scientific">Helicobacter valdiviensis</name>
    <dbReference type="NCBI Taxonomy" id="1458358"/>
    <lineage>
        <taxon>Bacteria</taxon>
        <taxon>Pseudomonadati</taxon>
        <taxon>Campylobacterota</taxon>
        <taxon>Epsilonproteobacteria</taxon>
        <taxon>Campylobacterales</taxon>
        <taxon>Helicobacteraceae</taxon>
        <taxon>Helicobacter</taxon>
    </lineage>
</organism>
<comment type="caution">
    <text evidence="2">The sequence shown here is derived from an EMBL/GenBank/DDBJ whole genome shotgun (WGS) entry which is preliminary data.</text>
</comment>
<dbReference type="RefSeq" id="WP_111229915.1">
    <property type="nucleotide sequence ID" value="NZ_NBIU01000015.1"/>
</dbReference>
<sequence length="195" mass="23348">MANTEALAKLIEKLDEIKDAWQIYEIFEEERKKFNEEFALLEEDKKKLIETFNEISAKNAMLLAQNKDLEERNKILEQNLNKTNQPIYKIVQTEPKDTSFLQTQFENLKQSLQTIKDKQKNFKKPILEPLKKVEILYKNTEKLLAVPAKEYIPSSNTLPLEEYIKEFEKWLLEFDLEFSKFGIEIRDFNKEEEYE</sequence>
<evidence type="ECO:0000313" key="3">
    <source>
        <dbReference type="Proteomes" id="UP000249746"/>
    </source>
</evidence>
<dbReference type="AlphaFoldDB" id="A0A2W6MXT0"/>
<dbReference type="Proteomes" id="UP000249746">
    <property type="component" value="Unassembled WGS sequence"/>
</dbReference>
<dbReference type="OrthoDB" id="5322116at2"/>
<dbReference type="EMBL" id="NBIU01000015">
    <property type="protein sequence ID" value="PZT48028.1"/>
    <property type="molecule type" value="Genomic_DNA"/>
</dbReference>
<name>A0A2W6MXT0_9HELI</name>
<accession>A0A2W6MXT0</accession>
<gene>
    <name evidence="2" type="ORF">B6S12_06065</name>
</gene>
<evidence type="ECO:0000256" key="1">
    <source>
        <dbReference type="SAM" id="Coils"/>
    </source>
</evidence>